<dbReference type="EMBL" id="KN838816">
    <property type="protein sequence ID" value="KIJ93957.1"/>
    <property type="molecule type" value="Genomic_DNA"/>
</dbReference>
<evidence type="ECO:0000313" key="2">
    <source>
        <dbReference type="Proteomes" id="UP000054477"/>
    </source>
</evidence>
<accession>A0A0C9XCL3</accession>
<protein>
    <submittedName>
        <fullName evidence="1">Uncharacterized protein</fullName>
    </submittedName>
</protein>
<dbReference type="HOGENOM" id="CLU_1147341_0_0_1"/>
<dbReference type="AlphaFoldDB" id="A0A0C9XCL3"/>
<dbReference type="OrthoDB" id="10475366at2759"/>
<evidence type="ECO:0000313" key="1">
    <source>
        <dbReference type="EMBL" id="KIJ93957.1"/>
    </source>
</evidence>
<reference evidence="1 2" key="1">
    <citation type="submission" date="2014-04" db="EMBL/GenBank/DDBJ databases">
        <authorList>
            <consortium name="DOE Joint Genome Institute"/>
            <person name="Kuo A."/>
            <person name="Kohler A."/>
            <person name="Nagy L.G."/>
            <person name="Floudas D."/>
            <person name="Copeland A."/>
            <person name="Barry K.W."/>
            <person name="Cichocki N."/>
            <person name="Veneault-Fourrey C."/>
            <person name="LaButti K."/>
            <person name="Lindquist E.A."/>
            <person name="Lipzen A."/>
            <person name="Lundell T."/>
            <person name="Morin E."/>
            <person name="Murat C."/>
            <person name="Sun H."/>
            <person name="Tunlid A."/>
            <person name="Henrissat B."/>
            <person name="Grigoriev I.V."/>
            <person name="Hibbett D.S."/>
            <person name="Martin F."/>
            <person name="Nordberg H.P."/>
            <person name="Cantor M.N."/>
            <person name="Hua S.X."/>
        </authorList>
    </citation>
    <scope>NUCLEOTIDE SEQUENCE [LARGE SCALE GENOMIC DNA]</scope>
    <source>
        <strain evidence="1 2">LaAM-08-1</strain>
    </source>
</reference>
<reference evidence="2" key="2">
    <citation type="submission" date="2015-01" db="EMBL/GenBank/DDBJ databases">
        <title>Evolutionary Origins and Diversification of the Mycorrhizal Mutualists.</title>
        <authorList>
            <consortium name="DOE Joint Genome Institute"/>
            <consortium name="Mycorrhizal Genomics Consortium"/>
            <person name="Kohler A."/>
            <person name="Kuo A."/>
            <person name="Nagy L.G."/>
            <person name="Floudas D."/>
            <person name="Copeland A."/>
            <person name="Barry K.W."/>
            <person name="Cichocki N."/>
            <person name="Veneault-Fourrey C."/>
            <person name="LaButti K."/>
            <person name="Lindquist E.A."/>
            <person name="Lipzen A."/>
            <person name="Lundell T."/>
            <person name="Morin E."/>
            <person name="Murat C."/>
            <person name="Riley R."/>
            <person name="Ohm R."/>
            <person name="Sun H."/>
            <person name="Tunlid A."/>
            <person name="Henrissat B."/>
            <person name="Grigoriev I.V."/>
            <person name="Hibbett D.S."/>
            <person name="Martin F."/>
        </authorList>
    </citation>
    <scope>NUCLEOTIDE SEQUENCE [LARGE SCALE GENOMIC DNA]</scope>
    <source>
        <strain evidence="2">LaAM-08-1</strain>
    </source>
</reference>
<sequence length="242" mass="26544">MSQTPSTYGRHETAKDLEDVEIRGPYRLAKANEDPTTFLPVVLKNGNTDYTAPTAGLSVVDERTKSHLYVGITNLTELPLVYVLYQSVPEFWGVLQPGQRAFRYLHWINAYNLVCYPFTGNNEPTIHTHPPDRLAPNSVSLIAAASNYAFSHGASSAAAGTALATVASIVKSPITFRLAAESVIGPAMLNNPNFFAAFNRATAQVHSDDPFKANGQSFHVVGGIQRDRAFGDWRGMRMTWQT</sequence>
<organism evidence="1 2">
    <name type="scientific">Laccaria amethystina LaAM-08-1</name>
    <dbReference type="NCBI Taxonomy" id="1095629"/>
    <lineage>
        <taxon>Eukaryota</taxon>
        <taxon>Fungi</taxon>
        <taxon>Dikarya</taxon>
        <taxon>Basidiomycota</taxon>
        <taxon>Agaricomycotina</taxon>
        <taxon>Agaricomycetes</taxon>
        <taxon>Agaricomycetidae</taxon>
        <taxon>Agaricales</taxon>
        <taxon>Agaricineae</taxon>
        <taxon>Hydnangiaceae</taxon>
        <taxon>Laccaria</taxon>
    </lineage>
</organism>
<keyword evidence="2" id="KW-1185">Reference proteome</keyword>
<name>A0A0C9XCL3_9AGAR</name>
<dbReference type="Proteomes" id="UP000054477">
    <property type="component" value="Unassembled WGS sequence"/>
</dbReference>
<proteinExistence type="predicted"/>
<gene>
    <name evidence="1" type="ORF">K443DRAFT_125428</name>
</gene>